<keyword evidence="1" id="KW-0853">WD repeat</keyword>
<sequence>MNRTRILDFKNKAPPSGHIVSQSPSHIYQSKTVKKRRYIPQFAERTLEAPDIPDNFCLNLLDWGSSNIIAIGLGWDASDGILYIYNSVYTELLMVGDDFRPLTSVS</sequence>
<dbReference type="GO" id="GO:0097027">
    <property type="term" value="F:ubiquitin-protein transferase activator activity"/>
    <property type="evidence" value="ECO:0007669"/>
    <property type="project" value="InterPro"/>
</dbReference>
<gene>
    <name evidence="3" type="ORF">T459_22591</name>
</gene>
<organism evidence="3 4">
    <name type="scientific">Capsicum annuum</name>
    <name type="common">Capsicum pepper</name>
    <dbReference type="NCBI Taxonomy" id="4072"/>
    <lineage>
        <taxon>Eukaryota</taxon>
        <taxon>Viridiplantae</taxon>
        <taxon>Streptophyta</taxon>
        <taxon>Embryophyta</taxon>
        <taxon>Tracheophyta</taxon>
        <taxon>Spermatophyta</taxon>
        <taxon>Magnoliopsida</taxon>
        <taxon>eudicotyledons</taxon>
        <taxon>Gunneridae</taxon>
        <taxon>Pentapetalae</taxon>
        <taxon>asterids</taxon>
        <taxon>lamiids</taxon>
        <taxon>Solanales</taxon>
        <taxon>Solanaceae</taxon>
        <taxon>Solanoideae</taxon>
        <taxon>Capsiceae</taxon>
        <taxon>Capsicum</taxon>
    </lineage>
</organism>
<dbReference type="PANTHER" id="PTHR19918">
    <property type="entry name" value="CELL DIVISION CYCLE 20 CDC20 FIZZY -RELATED"/>
    <property type="match status" value="1"/>
</dbReference>
<dbReference type="Gramene" id="PHT71806">
    <property type="protein sequence ID" value="PHT71806"/>
    <property type="gene ID" value="T459_22591"/>
</dbReference>
<evidence type="ECO:0000313" key="4">
    <source>
        <dbReference type="Proteomes" id="UP000222542"/>
    </source>
</evidence>
<dbReference type="Gene3D" id="2.130.10.10">
    <property type="entry name" value="YVTN repeat-like/Quinoprotein amine dehydrogenase"/>
    <property type="match status" value="1"/>
</dbReference>
<protein>
    <recommendedName>
        <fullName evidence="5">Anaphase-promoting complex subunit 4 WD40 domain-containing protein</fullName>
    </recommendedName>
</protein>
<proteinExistence type="predicted"/>
<reference evidence="3 4" key="1">
    <citation type="journal article" date="2014" name="Nat. Genet.">
        <title>Genome sequence of the hot pepper provides insights into the evolution of pungency in Capsicum species.</title>
        <authorList>
            <person name="Kim S."/>
            <person name="Park M."/>
            <person name="Yeom S.I."/>
            <person name="Kim Y.M."/>
            <person name="Lee J.M."/>
            <person name="Lee H.A."/>
            <person name="Seo E."/>
            <person name="Choi J."/>
            <person name="Cheong K."/>
            <person name="Kim K.T."/>
            <person name="Jung K."/>
            <person name="Lee G.W."/>
            <person name="Oh S.K."/>
            <person name="Bae C."/>
            <person name="Kim S.B."/>
            <person name="Lee H.Y."/>
            <person name="Kim S.Y."/>
            <person name="Kim M.S."/>
            <person name="Kang B.C."/>
            <person name="Jo Y.D."/>
            <person name="Yang H.B."/>
            <person name="Jeong H.J."/>
            <person name="Kang W.H."/>
            <person name="Kwon J.K."/>
            <person name="Shin C."/>
            <person name="Lim J.Y."/>
            <person name="Park J.H."/>
            <person name="Huh J.H."/>
            <person name="Kim J.S."/>
            <person name="Kim B.D."/>
            <person name="Cohen O."/>
            <person name="Paran I."/>
            <person name="Suh M.C."/>
            <person name="Lee S.B."/>
            <person name="Kim Y.K."/>
            <person name="Shin Y."/>
            <person name="Noh S.J."/>
            <person name="Park J."/>
            <person name="Seo Y.S."/>
            <person name="Kwon S.Y."/>
            <person name="Kim H.A."/>
            <person name="Park J.M."/>
            <person name="Kim H.J."/>
            <person name="Choi S.B."/>
            <person name="Bosland P.W."/>
            <person name="Reeves G."/>
            <person name="Jo S.H."/>
            <person name="Lee B.W."/>
            <person name="Cho H.T."/>
            <person name="Choi H.S."/>
            <person name="Lee M.S."/>
            <person name="Yu Y."/>
            <person name="Do Choi Y."/>
            <person name="Park B.S."/>
            <person name="van Deynze A."/>
            <person name="Ashrafi H."/>
            <person name="Hill T."/>
            <person name="Kim W.T."/>
            <person name="Pai H.S."/>
            <person name="Ahn H.K."/>
            <person name="Yeam I."/>
            <person name="Giovannoni J.J."/>
            <person name="Rose J.K."/>
            <person name="Sorensen I."/>
            <person name="Lee S.J."/>
            <person name="Kim R.W."/>
            <person name="Choi I.Y."/>
            <person name="Choi B.S."/>
            <person name="Lim J.S."/>
            <person name="Lee Y.H."/>
            <person name="Choi D."/>
        </authorList>
    </citation>
    <scope>NUCLEOTIDE SEQUENCE [LARGE SCALE GENOMIC DNA]</scope>
    <source>
        <strain evidence="4">cv. CM334</strain>
    </source>
</reference>
<evidence type="ECO:0000256" key="1">
    <source>
        <dbReference type="ARBA" id="ARBA00022574"/>
    </source>
</evidence>
<keyword evidence="2" id="KW-0677">Repeat</keyword>
<dbReference type="GO" id="GO:0010997">
    <property type="term" value="F:anaphase-promoting complex binding"/>
    <property type="evidence" value="ECO:0007669"/>
    <property type="project" value="InterPro"/>
</dbReference>
<dbReference type="InterPro" id="IPR015943">
    <property type="entry name" value="WD40/YVTN_repeat-like_dom_sf"/>
</dbReference>
<dbReference type="AlphaFoldDB" id="A0A2G2YPX5"/>
<keyword evidence="4" id="KW-1185">Reference proteome</keyword>
<dbReference type="PANTHER" id="PTHR19918:SF55">
    <property type="entry name" value="CELL DIVISION CYCLE 20.1, COFACTOR OF APC COMPLEX-LIKE ISOFORM X1"/>
    <property type="match status" value="1"/>
</dbReference>
<accession>A0A2G2YPX5</accession>
<dbReference type="EMBL" id="AYRZ02000009">
    <property type="protein sequence ID" value="PHT71806.1"/>
    <property type="molecule type" value="Genomic_DNA"/>
</dbReference>
<dbReference type="Proteomes" id="UP000222542">
    <property type="component" value="Unassembled WGS sequence"/>
</dbReference>
<comment type="caution">
    <text evidence="3">The sequence shown here is derived from an EMBL/GenBank/DDBJ whole genome shotgun (WGS) entry which is preliminary data.</text>
</comment>
<evidence type="ECO:0000256" key="2">
    <source>
        <dbReference type="ARBA" id="ARBA00022737"/>
    </source>
</evidence>
<evidence type="ECO:0008006" key="5">
    <source>
        <dbReference type="Google" id="ProtNLM"/>
    </source>
</evidence>
<dbReference type="STRING" id="4072.A0A2G2YPX5"/>
<dbReference type="InterPro" id="IPR033010">
    <property type="entry name" value="Cdc20/Fizzy"/>
</dbReference>
<evidence type="ECO:0000313" key="3">
    <source>
        <dbReference type="EMBL" id="PHT71806.1"/>
    </source>
</evidence>
<name>A0A2G2YPX5_CAPAN</name>
<reference evidence="3 4" key="2">
    <citation type="journal article" date="2017" name="Genome Biol.">
        <title>New reference genome sequences of hot pepper reveal the massive evolution of plant disease-resistance genes by retroduplication.</title>
        <authorList>
            <person name="Kim S."/>
            <person name="Park J."/>
            <person name="Yeom S.I."/>
            <person name="Kim Y.M."/>
            <person name="Seo E."/>
            <person name="Kim K.T."/>
            <person name="Kim M.S."/>
            <person name="Lee J.M."/>
            <person name="Cheong K."/>
            <person name="Shin H.S."/>
            <person name="Kim S.B."/>
            <person name="Han K."/>
            <person name="Lee J."/>
            <person name="Park M."/>
            <person name="Lee H.A."/>
            <person name="Lee H.Y."/>
            <person name="Lee Y."/>
            <person name="Oh S."/>
            <person name="Lee J.H."/>
            <person name="Choi E."/>
            <person name="Choi E."/>
            <person name="Lee S.E."/>
            <person name="Jeon J."/>
            <person name="Kim H."/>
            <person name="Choi G."/>
            <person name="Song H."/>
            <person name="Lee J."/>
            <person name="Lee S.C."/>
            <person name="Kwon J.K."/>
            <person name="Lee H.Y."/>
            <person name="Koo N."/>
            <person name="Hong Y."/>
            <person name="Kim R.W."/>
            <person name="Kang W.H."/>
            <person name="Huh J.H."/>
            <person name="Kang B.C."/>
            <person name="Yang T.J."/>
            <person name="Lee Y.H."/>
            <person name="Bennetzen J.L."/>
            <person name="Choi D."/>
        </authorList>
    </citation>
    <scope>NUCLEOTIDE SEQUENCE [LARGE SCALE GENOMIC DNA]</scope>
    <source>
        <strain evidence="4">cv. CM334</strain>
    </source>
</reference>